<feature type="transmembrane region" description="Helical" evidence="2">
    <location>
        <begin position="139"/>
        <end position="163"/>
    </location>
</feature>
<organism evidence="5 6">
    <name type="scientific">Flintibacter faecis</name>
    <dbReference type="NCBI Taxonomy" id="2763047"/>
    <lineage>
        <taxon>Bacteria</taxon>
        <taxon>Bacillati</taxon>
        <taxon>Bacillota</taxon>
        <taxon>Clostridia</taxon>
        <taxon>Eubacteriales</taxon>
        <taxon>Flintibacter</taxon>
    </lineage>
</organism>
<feature type="transmembrane region" description="Helical" evidence="2">
    <location>
        <begin position="351"/>
        <end position="375"/>
    </location>
</feature>
<evidence type="ECO:0000259" key="4">
    <source>
        <dbReference type="Pfam" id="PF14018"/>
    </source>
</evidence>
<dbReference type="RefSeq" id="WP_186877395.1">
    <property type="nucleotide sequence ID" value="NZ_JACOPN010000001.1"/>
</dbReference>
<dbReference type="EMBL" id="JACOPN010000001">
    <property type="protein sequence ID" value="MBC5715866.1"/>
    <property type="molecule type" value="Genomic_DNA"/>
</dbReference>
<feature type="domain" description="Zinc-ribbon" evidence="3">
    <location>
        <begin position="2"/>
        <end position="23"/>
    </location>
</feature>
<proteinExistence type="predicted"/>
<keyword evidence="2" id="KW-1133">Transmembrane helix</keyword>
<evidence type="ECO:0000256" key="1">
    <source>
        <dbReference type="SAM" id="MobiDB-lite"/>
    </source>
</evidence>
<gene>
    <name evidence="5" type="ORF">H8S55_00725</name>
</gene>
<reference evidence="5" key="1">
    <citation type="submission" date="2020-08" db="EMBL/GenBank/DDBJ databases">
        <title>Genome public.</title>
        <authorList>
            <person name="Liu C."/>
            <person name="Sun Q."/>
        </authorList>
    </citation>
    <scope>NUCLEOTIDE SEQUENCE</scope>
    <source>
        <strain evidence="5">BX5</strain>
    </source>
</reference>
<feature type="transmembrane region" description="Helical" evidence="2">
    <location>
        <begin position="62"/>
        <end position="80"/>
    </location>
</feature>
<feature type="transmembrane region" description="Helical" evidence="2">
    <location>
        <begin position="308"/>
        <end position="330"/>
    </location>
</feature>
<dbReference type="InterPro" id="IPR026870">
    <property type="entry name" value="Zinc_ribbon_dom"/>
</dbReference>
<dbReference type="InterPro" id="IPR025328">
    <property type="entry name" value="DUF4234"/>
</dbReference>
<feature type="compositionally biased region" description="Polar residues" evidence="1">
    <location>
        <begin position="37"/>
        <end position="46"/>
    </location>
</feature>
<accession>A0A8J6J1L2</accession>
<keyword evidence="6" id="KW-1185">Reference proteome</keyword>
<feature type="transmembrane region" description="Helical" evidence="2">
    <location>
        <begin position="175"/>
        <end position="198"/>
    </location>
</feature>
<sequence length="391" mass="42246">MYCKHCGREIGDGQRFCSYCGARQQENGPDQVPPQPDGTTATQTGNYRYDAPPPSGGAPVTGGNALLTIFAILCAVVYGVRAIGRFFGAVGVLLGGYCYGATVLTHVLLPMIQSGAYMCMCLLLLAMALKSTRENREAYFLGVSCLSLATLAVLAIRALMMVLIDGLVYGWHWSWGGFVTSVLGLAVTVGGLWVLMYLDGQRALVGKSADQLRQLGYDLSDAIKELRFTGGGRSACGQEGTRPQDQSASANYGAGVNWTRPVTEDRNFVLYVVLTIITCGIYGLVFLYSMIQDVNTVCDGDGEHTRGLLGLILLSLVTCGIYSFYWYYCLGNRLANNASRYGMSFQENGTTVLLWLVIGSLLCGLGTWVATYIIIKNCNQLCAAYNRAHGI</sequence>
<evidence type="ECO:0000313" key="5">
    <source>
        <dbReference type="EMBL" id="MBC5715866.1"/>
    </source>
</evidence>
<evidence type="ECO:0000259" key="3">
    <source>
        <dbReference type="Pfam" id="PF13240"/>
    </source>
</evidence>
<feature type="transmembrane region" description="Helical" evidence="2">
    <location>
        <begin position="87"/>
        <end position="109"/>
    </location>
</feature>
<protein>
    <submittedName>
        <fullName evidence="5">DUF4234 domain-containing protein</fullName>
    </submittedName>
</protein>
<dbReference type="Pfam" id="PF14018">
    <property type="entry name" value="DUF4234"/>
    <property type="match status" value="1"/>
</dbReference>
<dbReference type="Pfam" id="PF13240">
    <property type="entry name" value="Zn_Ribbon_1"/>
    <property type="match status" value="1"/>
</dbReference>
<feature type="transmembrane region" description="Helical" evidence="2">
    <location>
        <begin position="115"/>
        <end position="132"/>
    </location>
</feature>
<comment type="caution">
    <text evidence="5">The sequence shown here is derived from an EMBL/GenBank/DDBJ whole genome shotgun (WGS) entry which is preliminary data.</text>
</comment>
<dbReference type="AlphaFoldDB" id="A0A8J6J1L2"/>
<evidence type="ECO:0000313" key="6">
    <source>
        <dbReference type="Proteomes" id="UP000602260"/>
    </source>
</evidence>
<keyword evidence="2" id="KW-0812">Transmembrane</keyword>
<dbReference type="Proteomes" id="UP000602260">
    <property type="component" value="Unassembled WGS sequence"/>
</dbReference>
<feature type="domain" description="DUF4234" evidence="4">
    <location>
        <begin position="266"/>
        <end position="335"/>
    </location>
</feature>
<feature type="region of interest" description="Disordered" evidence="1">
    <location>
        <begin position="26"/>
        <end position="48"/>
    </location>
</feature>
<name>A0A8J6J1L2_9FIRM</name>
<evidence type="ECO:0000256" key="2">
    <source>
        <dbReference type="SAM" id="Phobius"/>
    </source>
</evidence>
<keyword evidence="2" id="KW-0472">Membrane</keyword>
<feature type="transmembrane region" description="Helical" evidence="2">
    <location>
        <begin position="268"/>
        <end position="288"/>
    </location>
</feature>